<proteinExistence type="predicted"/>
<keyword evidence="3" id="KW-1185">Reference proteome</keyword>
<comment type="caution">
    <text evidence="2">The sequence shown here is derived from an EMBL/GenBank/DDBJ whole genome shotgun (WGS) entry which is preliminary data.</text>
</comment>
<evidence type="ECO:0000313" key="3">
    <source>
        <dbReference type="Proteomes" id="UP001190700"/>
    </source>
</evidence>
<feature type="region of interest" description="Disordered" evidence="1">
    <location>
        <begin position="112"/>
        <end position="136"/>
    </location>
</feature>
<dbReference type="EMBL" id="LGRX02024983">
    <property type="protein sequence ID" value="KAK3253147.1"/>
    <property type="molecule type" value="Genomic_DNA"/>
</dbReference>
<feature type="compositionally biased region" description="Basic and acidic residues" evidence="1">
    <location>
        <begin position="242"/>
        <end position="255"/>
    </location>
</feature>
<accession>A0AAE0F6I1</accession>
<feature type="compositionally biased region" description="Polar residues" evidence="1">
    <location>
        <begin position="112"/>
        <end position="126"/>
    </location>
</feature>
<feature type="region of interest" description="Disordered" evidence="1">
    <location>
        <begin position="242"/>
        <end position="277"/>
    </location>
</feature>
<evidence type="ECO:0000256" key="1">
    <source>
        <dbReference type="SAM" id="MobiDB-lite"/>
    </source>
</evidence>
<organism evidence="2 3">
    <name type="scientific">Cymbomonas tetramitiformis</name>
    <dbReference type="NCBI Taxonomy" id="36881"/>
    <lineage>
        <taxon>Eukaryota</taxon>
        <taxon>Viridiplantae</taxon>
        <taxon>Chlorophyta</taxon>
        <taxon>Pyramimonadophyceae</taxon>
        <taxon>Pyramimonadales</taxon>
        <taxon>Pyramimonadaceae</taxon>
        <taxon>Cymbomonas</taxon>
    </lineage>
</organism>
<evidence type="ECO:0000313" key="2">
    <source>
        <dbReference type="EMBL" id="KAK3253147.1"/>
    </source>
</evidence>
<dbReference type="AlphaFoldDB" id="A0AAE0F6I1"/>
<sequence length="348" mass="38029">MALADVLPDEELRALLLSCDERLDKVEFLKRAQLISLCQAQARALAHFRSAPQDLPRPEIVLEPIILELVVSGDSAVGGAASGVSLTPALSLCDVGVGDALALLSARSVSTQVTTTRPATGPSSSRRLPRQAPPVRVGRHRFHSVRSASIAQDVHTVFEDDGSEDESEYPLGYYDESDDDYEVEYGGPLAFPHFSSSQLEQDAELDTGFQAESYGGLLQASEAEFFPPALDDGNYDIAYESHSDDHEEHDSGGAHEDEDEHSDYISGSHYDSESGGASSDSPRLLCCFQHIRHMDTAVALRQTLHMASRRWLPALEAEPVEPPNVQRISRKGMEQYEPSHTQRGTTIV</sequence>
<protein>
    <submittedName>
        <fullName evidence="2">Uncharacterized protein</fullName>
    </submittedName>
</protein>
<reference evidence="2 3" key="1">
    <citation type="journal article" date="2015" name="Genome Biol. Evol.">
        <title>Comparative Genomics of a Bacterivorous Green Alga Reveals Evolutionary Causalities and Consequences of Phago-Mixotrophic Mode of Nutrition.</title>
        <authorList>
            <person name="Burns J.A."/>
            <person name="Paasch A."/>
            <person name="Narechania A."/>
            <person name="Kim E."/>
        </authorList>
    </citation>
    <scope>NUCLEOTIDE SEQUENCE [LARGE SCALE GENOMIC DNA]</scope>
    <source>
        <strain evidence="2 3">PLY_AMNH</strain>
    </source>
</reference>
<name>A0AAE0F6I1_9CHLO</name>
<dbReference type="Proteomes" id="UP001190700">
    <property type="component" value="Unassembled WGS sequence"/>
</dbReference>
<gene>
    <name evidence="2" type="ORF">CYMTET_37575</name>
</gene>